<protein>
    <submittedName>
        <fullName evidence="3">Uncharacterized protein</fullName>
    </submittedName>
</protein>
<organism evidence="3 4">
    <name type="scientific">Spirosoma profusum</name>
    <dbReference type="NCBI Taxonomy" id="2771354"/>
    <lineage>
        <taxon>Bacteria</taxon>
        <taxon>Pseudomonadati</taxon>
        <taxon>Bacteroidota</taxon>
        <taxon>Cytophagia</taxon>
        <taxon>Cytophagales</taxon>
        <taxon>Cytophagaceae</taxon>
        <taxon>Spirosoma</taxon>
    </lineage>
</organism>
<dbReference type="Proteomes" id="UP000598820">
    <property type="component" value="Unassembled WGS sequence"/>
</dbReference>
<accession>A0A926Y0J3</accession>
<feature type="compositionally biased region" description="Polar residues" evidence="1">
    <location>
        <begin position="110"/>
        <end position="124"/>
    </location>
</feature>
<feature type="compositionally biased region" description="Polar residues" evidence="1">
    <location>
        <begin position="19"/>
        <end position="89"/>
    </location>
</feature>
<dbReference type="RefSeq" id="WP_190887144.1">
    <property type="nucleotide sequence ID" value="NZ_JACWZY010000008.1"/>
</dbReference>
<evidence type="ECO:0000313" key="3">
    <source>
        <dbReference type="EMBL" id="MBD2701283.1"/>
    </source>
</evidence>
<comment type="caution">
    <text evidence="3">The sequence shown here is derived from an EMBL/GenBank/DDBJ whole genome shotgun (WGS) entry which is preliminary data.</text>
</comment>
<sequence>MKYAIGLFSLLLLMAGTAKAQQRSTNQKAGNTAASTTKGSGAGQSAEQYNTTEGDANTSTTTGTPKNSLPRNSNNQTNPTVGTGTTLDQNAGAASNSPSPAVSSDPIPTKTDNTSSVRQGTSTEVKAKKIKPPKEN</sequence>
<feature type="chain" id="PRO_5037872907" evidence="2">
    <location>
        <begin position="21"/>
        <end position="136"/>
    </location>
</feature>
<keyword evidence="2" id="KW-0732">Signal</keyword>
<evidence type="ECO:0000313" key="4">
    <source>
        <dbReference type="Proteomes" id="UP000598820"/>
    </source>
</evidence>
<name>A0A926Y0J3_9BACT</name>
<gene>
    <name evidence="3" type="ORF">IC229_11590</name>
</gene>
<feature type="compositionally biased region" description="Low complexity" evidence="1">
    <location>
        <begin position="90"/>
        <end position="104"/>
    </location>
</feature>
<evidence type="ECO:0000256" key="1">
    <source>
        <dbReference type="SAM" id="MobiDB-lite"/>
    </source>
</evidence>
<evidence type="ECO:0000256" key="2">
    <source>
        <dbReference type="SAM" id="SignalP"/>
    </source>
</evidence>
<dbReference type="AlphaFoldDB" id="A0A926Y0J3"/>
<feature type="region of interest" description="Disordered" evidence="1">
    <location>
        <begin position="19"/>
        <end position="136"/>
    </location>
</feature>
<feature type="signal peptide" evidence="2">
    <location>
        <begin position="1"/>
        <end position="20"/>
    </location>
</feature>
<proteinExistence type="predicted"/>
<reference evidence="3" key="1">
    <citation type="submission" date="2020-09" db="EMBL/GenBank/DDBJ databases">
        <authorList>
            <person name="Kim M.K."/>
        </authorList>
    </citation>
    <scope>NUCLEOTIDE SEQUENCE</scope>
    <source>
        <strain evidence="3">BT702</strain>
    </source>
</reference>
<keyword evidence="4" id="KW-1185">Reference proteome</keyword>
<dbReference type="EMBL" id="JACWZY010000008">
    <property type="protein sequence ID" value="MBD2701283.1"/>
    <property type="molecule type" value="Genomic_DNA"/>
</dbReference>